<protein>
    <recommendedName>
        <fullName evidence="5">PPPDE domain-containing protein</fullName>
    </recommendedName>
</protein>
<dbReference type="Pfam" id="PF05903">
    <property type="entry name" value="Peptidase_C97"/>
    <property type="match status" value="1"/>
</dbReference>
<keyword evidence="7" id="KW-1185">Reference proteome</keyword>
<keyword evidence="2" id="KW-0645">Protease</keyword>
<dbReference type="HOGENOM" id="CLU_1985133_0_0_1"/>
<dbReference type="AlphaFoldDB" id="A0A0D9XYK0"/>
<dbReference type="PROSITE" id="PS51858">
    <property type="entry name" value="PPPDE"/>
    <property type="match status" value="1"/>
</dbReference>
<dbReference type="Gramene" id="LPERR12G07730.1">
    <property type="protein sequence ID" value="LPERR12G07730.1"/>
    <property type="gene ID" value="LPERR12G07730"/>
</dbReference>
<evidence type="ECO:0000256" key="1">
    <source>
        <dbReference type="ARBA" id="ARBA00008140"/>
    </source>
</evidence>
<evidence type="ECO:0000313" key="6">
    <source>
        <dbReference type="EnsemblPlants" id="LPERR12G07730.1"/>
    </source>
</evidence>
<feature type="compositionally biased region" description="Polar residues" evidence="4">
    <location>
        <begin position="123"/>
        <end position="137"/>
    </location>
</feature>
<evidence type="ECO:0000313" key="7">
    <source>
        <dbReference type="Proteomes" id="UP000032180"/>
    </source>
</evidence>
<evidence type="ECO:0000256" key="3">
    <source>
        <dbReference type="ARBA" id="ARBA00022801"/>
    </source>
</evidence>
<evidence type="ECO:0000259" key="5">
    <source>
        <dbReference type="PROSITE" id="PS51858"/>
    </source>
</evidence>
<sequence>MGTICLDPLQVREFIEIHSVNYNGDAYHLIGKNCNHFCEDICKKLTGSSIPKWVNRLARMVCNCILPDSLKINAVPHDSNSGAEDSEKRRLTGAFSCFSSISKCHRQLSTSSLFLRSPRRGTLSDTSQSSSVRLKKS</sequence>
<dbReference type="GO" id="GO:0016579">
    <property type="term" value="P:protein deubiquitination"/>
    <property type="evidence" value="ECO:0007669"/>
    <property type="project" value="TreeGrafter"/>
</dbReference>
<dbReference type="STRING" id="77586.A0A0D9XYK0"/>
<feature type="domain" description="PPPDE" evidence="5">
    <location>
        <begin position="1"/>
        <end position="70"/>
    </location>
</feature>
<proteinExistence type="inferred from homology"/>
<reference evidence="6 7" key="2">
    <citation type="submission" date="2013-12" db="EMBL/GenBank/DDBJ databases">
        <authorList>
            <person name="Yu Y."/>
            <person name="Lee S."/>
            <person name="de Baynast K."/>
            <person name="Wissotski M."/>
            <person name="Liu L."/>
            <person name="Talag J."/>
            <person name="Goicoechea J."/>
            <person name="Angelova A."/>
            <person name="Jetty R."/>
            <person name="Kudrna D."/>
            <person name="Golser W."/>
            <person name="Rivera L."/>
            <person name="Zhang J."/>
            <person name="Wing R."/>
        </authorList>
    </citation>
    <scope>NUCLEOTIDE SEQUENCE</scope>
</reference>
<dbReference type="GO" id="GO:0101005">
    <property type="term" value="F:deubiquitinase activity"/>
    <property type="evidence" value="ECO:0007669"/>
    <property type="project" value="TreeGrafter"/>
</dbReference>
<dbReference type="PANTHER" id="PTHR12378">
    <property type="entry name" value="DESUMOYLATING ISOPEPTIDASE"/>
    <property type="match status" value="1"/>
</dbReference>
<dbReference type="Gene3D" id="3.90.1720.30">
    <property type="entry name" value="PPPDE domains"/>
    <property type="match status" value="1"/>
</dbReference>
<dbReference type="eggNOG" id="KOG0324">
    <property type="taxonomic scope" value="Eukaryota"/>
</dbReference>
<accession>A0A0D9XYK0</accession>
<keyword evidence="3" id="KW-0378">Hydrolase</keyword>
<dbReference type="EnsemblPlants" id="LPERR12G07730.2">
    <property type="protein sequence ID" value="LPERR12G07730.2"/>
    <property type="gene ID" value="LPERR12G07730"/>
</dbReference>
<dbReference type="EnsemblPlants" id="LPERR12G07730.1">
    <property type="protein sequence ID" value="LPERR12G07730.1"/>
    <property type="gene ID" value="LPERR12G07730"/>
</dbReference>
<dbReference type="PANTHER" id="PTHR12378:SF51">
    <property type="entry name" value="DESI-LIKE PROTEIN"/>
    <property type="match status" value="1"/>
</dbReference>
<dbReference type="InterPro" id="IPR042266">
    <property type="entry name" value="PPPDE_sf"/>
</dbReference>
<name>A0A0D9XYK0_9ORYZ</name>
<evidence type="ECO:0000256" key="2">
    <source>
        <dbReference type="ARBA" id="ARBA00022670"/>
    </source>
</evidence>
<reference evidence="6 7" key="1">
    <citation type="submission" date="2012-08" db="EMBL/GenBank/DDBJ databases">
        <title>Oryza genome evolution.</title>
        <authorList>
            <person name="Wing R.A."/>
        </authorList>
    </citation>
    <scope>NUCLEOTIDE SEQUENCE</scope>
</reference>
<dbReference type="GO" id="GO:0006508">
    <property type="term" value="P:proteolysis"/>
    <property type="evidence" value="ECO:0007669"/>
    <property type="project" value="UniProtKB-KW"/>
</dbReference>
<evidence type="ECO:0000256" key="4">
    <source>
        <dbReference type="SAM" id="MobiDB-lite"/>
    </source>
</evidence>
<dbReference type="Gramene" id="LPERR12G07730.2">
    <property type="protein sequence ID" value="LPERR12G07730.2"/>
    <property type="gene ID" value="LPERR12G07730"/>
</dbReference>
<feature type="region of interest" description="Disordered" evidence="4">
    <location>
        <begin position="118"/>
        <end position="137"/>
    </location>
</feature>
<organism evidence="6 7">
    <name type="scientific">Leersia perrieri</name>
    <dbReference type="NCBI Taxonomy" id="77586"/>
    <lineage>
        <taxon>Eukaryota</taxon>
        <taxon>Viridiplantae</taxon>
        <taxon>Streptophyta</taxon>
        <taxon>Embryophyta</taxon>
        <taxon>Tracheophyta</taxon>
        <taxon>Spermatophyta</taxon>
        <taxon>Magnoliopsida</taxon>
        <taxon>Liliopsida</taxon>
        <taxon>Poales</taxon>
        <taxon>Poaceae</taxon>
        <taxon>BOP clade</taxon>
        <taxon>Oryzoideae</taxon>
        <taxon>Oryzeae</taxon>
        <taxon>Oryzinae</taxon>
        <taxon>Leersia</taxon>
    </lineage>
</organism>
<reference evidence="6" key="3">
    <citation type="submission" date="2015-04" db="UniProtKB">
        <authorList>
            <consortium name="EnsemblPlants"/>
        </authorList>
    </citation>
    <scope>IDENTIFICATION</scope>
</reference>
<dbReference type="Proteomes" id="UP000032180">
    <property type="component" value="Chromosome 12"/>
</dbReference>
<comment type="similarity">
    <text evidence="1">Belongs to the DeSI family.</text>
</comment>
<dbReference type="InterPro" id="IPR008580">
    <property type="entry name" value="PPPDE_dom"/>
</dbReference>